<evidence type="ECO:0000313" key="2">
    <source>
        <dbReference type="Proteomes" id="UP000704611"/>
    </source>
</evidence>
<accession>A0ABS6MHD3</accession>
<gene>
    <name evidence="1" type="ORF">KQY15_03690</name>
</gene>
<reference evidence="1 2" key="1">
    <citation type="submission" date="2021-06" db="EMBL/GenBank/DDBJ databases">
        <title>Rheinheimera indica sp. nov., isolated from deep-sea sediment.</title>
        <authorList>
            <person name="Wang Z."/>
            <person name="Zhang X.-Y."/>
        </authorList>
    </citation>
    <scope>NUCLEOTIDE SEQUENCE [LARGE SCALE GENOMIC DNA]</scope>
    <source>
        <strain evidence="1 2">SM2107</strain>
    </source>
</reference>
<dbReference type="EMBL" id="JAHRID010000001">
    <property type="protein sequence ID" value="MBV2128198.1"/>
    <property type="molecule type" value="Genomic_DNA"/>
</dbReference>
<organism evidence="1 2">
    <name type="scientific">Arsukibacterium indicum</name>
    <dbReference type="NCBI Taxonomy" id="2848612"/>
    <lineage>
        <taxon>Bacteria</taxon>
        <taxon>Pseudomonadati</taxon>
        <taxon>Pseudomonadota</taxon>
        <taxon>Gammaproteobacteria</taxon>
        <taxon>Chromatiales</taxon>
        <taxon>Chromatiaceae</taxon>
        <taxon>Arsukibacterium</taxon>
    </lineage>
</organism>
<dbReference type="RefSeq" id="WP_217667296.1">
    <property type="nucleotide sequence ID" value="NZ_JAHRID010000001.1"/>
</dbReference>
<proteinExistence type="predicted"/>
<protein>
    <submittedName>
        <fullName evidence="1">Uncharacterized protein</fullName>
    </submittedName>
</protein>
<name>A0ABS6MHD3_9GAMM</name>
<evidence type="ECO:0000313" key="1">
    <source>
        <dbReference type="EMBL" id="MBV2128198.1"/>
    </source>
</evidence>
<comment type="caution">
    <text evidence="1">The sequence shown here is derived from an EMBL/GenBank/DDBJ whole genome shotgun (WGS) entry which is preliminary data.</text>
</comment>
<keyword evidence="2" id="KW-1185">Reference proteome</keyword>
<dbReference type="Proteomes" id="UP000704611">
    <property type="component" value="Unassembled WGS sequence"/>
</dbReference>
<sequence>MSVQTIYIVMVNGKPVAAYHSQPGANGEAKEQGGTVQPVHLFSGVRL</sequence>